<accession>A0A9W4NHM7</accession>
<feature type="compositionally biased region" description="Low complexity" evidence="6">
    <location>
        <begin position="109"/>
        <end position="123"/>
    </location>
</feature>
<evidence type="ECO:0000313" key="7">
    <source>
        <dbReference type="EMBL" id="CAG8367896.1"/>
    </source>
</evidence>
<sequence>MSKDSSASYIHMHQPRLADLFEEFTRPHTSPSDQHDREPQASPTTIPSFLPVEDIYVAPQYQPPNPEDEDDVVPDQHAAFGITRAMDRRREAVWRDLGLESLVNGQGNGDEAGASASGSATLRGSGGGPAAAGMPVVRVKAAGRKMGGRRIVGLR</sequence>
<dbReference type="GO" id="GO:0051301">
    <property type="term" value="P:cell division"/>
    <property type="evidence" value="ECO:0007669"/>
    <property type="project" value="UniProtKB-KW"/>
</dbReference>
<keyword evidence="3" id="KW-0498">Mitosis</keyword>
<dbReference type="Pfam" id="PF05839">
    <property type="entry name" value="Apc13p"/>
    <property type="match status" value="1"/>
</dbReference>
<dbReference type="InterPro" id="IPR008401">
    <property type="entry name" value="Apc13"/>
</dbReference>
<comment type="caution">
    <text evidence="7">The sequence shown here is derived from an EMBL/GenBank/DDBJ whole genome shotgun (WGS) entry which is preliminary data.</text>
</comment>
<dbReference type="GO" id="GO:0005680">
    <property type="term" value="C:anaphase-promoting complex"/>
    <property type="evidence" value="ECO:0007669"/>
    <property type="project" value="InterPro"/>
</dbReference>
<evidence type="ECO:0000256" key="4">
    <source>
        <dbReference type="ARBA" id="ARBA00022786"/>
    </source>
</evidence>
<evidence type="ECO:0008006" key="9">
    <source>
        <dbReference type="Google" id="ProtNLM"/>
    </source>
</evidence>
<keyword evidence="4" id="KW-0833">Ubl conjugation pathway</keyword>
<proteinExistence type="inferred from homology"/>
<organism evidence="7 8">
    <name type="scientific">Penicillium salamii</name>
    <dbReference type="NCBI Taxonomy" id="1612424"/>
    <lineage>
        <taxon>Eukaryota</taxon>
        <taxon>Fungi</taxon>
        <taxon>Dikarya</taxon>
        <taxon>Ascomycota</taxon>
        <taxon>Pezizomycotina</taxon>
        <taxon>Eurotiomycetes</taxon>
        <taxon>Eurotiomycetidae</taxon>
        <taxon>Eurotiales</taxon>
        <taxon>Aspergillaceae</taxon>
        <taxon>Penicillium</taxon>
    </lineage>
</organism>
<feature type="region of interest" description="Disordered" evidence="6">
    <location>
        <begin position="102"/>
        <end position="134"/>
    </location>
</feature>
<evidence type="ECO:0000256" key="1">
    <source>
        <dbReference type="ARBA" id="ARBA00006940"/>
    </source>
</evidence>
<evidence type="ECO:0000313" key="8">
    <source>
        <dbReference type="Proteomes" id="UP001152592"/>
    </source>
</evidence>
<dbReference type="PANTHER" id="PTHR28526:SF1">
    <property type="entry name" value="ANAPHASE-PROMOTING COMPLEX SUBUNIT 13"/>
    <property type="match status" value="1"/>
</dbReference>
<evidence type="ECO:0000256" key="5">
    <source>
        <dbReference type="ARBA" id="ARBA00023306"/>
    </source>
</evidence>
<evidence type="ECO:0000256" key="3">
    <source>
        <dbReference type="ARBA" id="ARBA00022776"/>
    </source>
</evidence>
<evidence type="ECO:0000256" key="6">
    <source>
        <dbReference type="SAM" id="MobiDB-lite"/>
    </source>
</evidence>
<keyword evidence="2" id="KW-0132">Cell division</keyword>
<protein>
    <recommendedName>
        <fullName evidence="9">Anaphase-promoting complex subunit 13</fullName>
    </recommendedName>
</protein>
<dbReference type="AlphaFoldDB" id="A0A9W4NHM7"/>
<dbReference type="OrthoDB" id="2351920at2759"/>
<dbReference type="PANTHER" id="PTHR28526">
    <property type="entry name" value="ANAPHASE-PROMOTING COMPLEX SUBUNIT 13"/>
    <property type="match status" value="1"/>
</dbReference>
<dbReference type="EMBL" id="CAJVPD010000221">
    <property type="protein sequence ID" value="CAG8367896.1"/>
    <property type="molecule type" value="Genomic_DNA"/>
</dbReference>
<name>A0A9W4NHM7_9EURO</name>
<feature type="region of interest" description="Disordered" evidence="6">
    <location>
        <begin position="18"/>
        <end position="85"/>
    </location>
</feature>
<comment type="similarity">
    <text evidence="1">Belongs to the APC13 family.</text>
</comment>
<reference evidence="7" key="1">
    <citation type="submission" date="2021-07" db="EMBL/GenBank/DDBJ databases">
        <authorList>
            <person name="Branca A.L. A."/>
        </authorList>
    </citation>
    <scope>NUCLEOTIDE SEQUENCE</scope>
</reference>
<dbReference type="Proteomes" id="UP001152592">
    <property type="component" value="Unassembled WGS sequence"/>
</dbReference>
<gene>
    <name evidence="7" type="ORF">PSALAMII_LOCUS4308</name>
</gene>
<keyword evidence="5" id="KW-0131">Cell cycle</keyword>
<evidence type="ECO:0000256" key="2">
    <source>
        <dbReference type="ARBA" id="ARBA00022618"/>
    </source>
</evidence>